<accession>A0AAX6GLT2</accession>
<gene>
    <name evidence="2" type="ORF">M6B38_360965</name>
</gene>
<proteinExistence type="predicted"/>
<name>A0AAX6GLT2_IRIPA</name>
<keyword evidence="3" id="KW-1185">Reference proteome</keyword>
<dbReference type="EMBL" id="JANAVB010018924">
    <property type="protein sequence ID" value="KAJ6829275.1"/>
    <property type="molecule type" value="Genomic_DNA"/>
</dbReference>
<evidence type="ECO:0000313" key="3">
    <source>
        <dbReference type="Proteomes" id="UP001140949"/>
    </source>
</evidence>
<reference evidence="2" key="2">
    <citation type="submission" date="2023-04" db="EMBL/GenBank/DDBJ databases">
        <authorList>
            <person name="Bruccoleri R.E."/>
            <person name="Oakeley E.J."/>
            <person name="Faust A.-M."/>
            <person name="Dessus-Babus S."/>
            <person name="Altorfer M."/>
            <person name="Burckhardt D."/>
            <person name="Oertli M."/>
            <person name="Naumann U."/>
            <person name="Petersen F."/>
            <person name="Wong J."/>
        </authorList>
    </citation>
    <scope>NUCLEOTIDE SEQUENCE</scope>
    <source>
        <strain evidence="2">GSM-AAB239-AS_SAM_17_03QT</strain>
        <tissue evidence="2">Leaf</tissue>
    </source>
</reference>
<dbReference type="AlphaFoldDB" id="A0AAX6GLT2"/>
<reference evidence="2" key="1">
    <citation type="journal article" date="2023" name="GigaByte">
        <title>Genome assembly of the bearded iris, Iris pallida Lam.</title>
        <authorList>
            <person name="Bruccoleri R.E."/>
            <person name="Oakeley E.J."/>
            <person name="Faust A.M.E."/>
            <person name="Altorfer M."/>
            <person name="Dessus-Babus S."/>
            <person name="Burckhardt D."/>
            <person name="Oertli M."/>
            <person name="Naumann U."/>
            <person name="Petersen F."/>
            <person name="Wong J."/>
        </authorList>
    </citation>
    <scope>NUCLEOTIDE SEQUENCE</scope>
    <source>
        <strain evidence="2">GSM-AAB239-AS_SAM_17_03QT</strain>
    </source>
</reference>
<dbReference type="Proteomes" id="UP001140949">
    <property type="component" value="Unassembled WGS sequence"/>
</dbReference>
<sequence length="162" mass="17986">MSMPIPQNAPSAKPSLKKRSWSPSMDAGRIRPTLGPKLPQASTYPTVPLDRDLPPPLRHLLNTTILATQIPGLWAGLLGRHPIWELHFLSRNWRPVPVVELPSARVSGCRCLWSVHRFPLRLCTFVPWGTCTWVPTADATWGAAGRRLPKGAADHGRCARHC</sequence>
<evidence type="ECO:0000256" key="1">
    <source>
        <dbReference type="SAM" id="MobiDB-lite"/>
    </source>
</evidence>
<evidence type="ECO:0000313" key="2">
    <source>
        <dbReference type="EMBL" id="KAJ6829275.1"/>
    </source>
</evidence>
<comment type="caution">
    <text evidence="2">The sequence shown here is derived from an EMBL/GenBank/DDBJ whole genome shotgun (WGS) entry which is preliminary data.</text>
</comment>
<feature type="region of interest" description="Disordered" evidence="1">
    <location>
        <begin position="1"/>
        <end position="48"/>
    </location>
</feature>
<protein>
    <submittedName>
        <fullName evidence="2">RING finger protein 5</fullName>
    </submittedName>
</protein>
<organism evidence="2 3">
    <name type="scientific">Iris pallida</name>
    <name type="common">Sweet iris</name>
    <dbReference type="NCBI Taxonomy" id="29817"/>
    <lineage>
        <taxon>Eukaryota</taxon>
        <taxon>Viridiplantae</taxon>
        <taxon>Streptophyta</taxon>
        <taxon>Embryophyta</taxon>
        <taxon>Tracheophyta</taxon>
        <taxon>Spermatophyta</taxon>
        <taxon>Magnoliopsida</taxon>
        <taxon>Liliopsida</taxon>
        <taxon>Asparagales</taxon>
        <taxon>Iridaceae</taxon>
        <taxon>Iridoideae</taxon>
        <taxon>Irideae</taxon>
        <taxon>Iris</taxon>
    </lineage>
</organism>